<dbReference type="Proteomes" id="UP000604046">
    <property type="component" value="Unassembled WGS sequence"/>
</dbReference>
<dbReference type="AlphaFoldDB" id="A0A812KSS9"/>
<dbReference type="SUPFAM" id="SSF54197">
    <property type="entry name" value="HIT-like"/>
    <property type="match status" value="1"/>
</dbReference>
<organism evidence="1 2">
    <name type="scientific">Symbiodinium natans</name>
    <dbReference type="NCBI Taxonomy" id="878477"/>
    <lineage>
        <taxon>Eukaryota</taxon>
        <taxon>Sar</taxon>
        <taxon>Alveolata</taxon>
        <taxon>Dinophyceae</taxon>
        <taxon>Suessiales</taxon>
        <taxon>Symbiodiniaceae</taxon>
        <taxon>Symbiodinium</taxon>
    </lineage>
</organism>
<evidence type="ECO:0000313" key="2">
    <source>
        <dbReference type="Proteomes" id="UP000604046"/>
    </source>
</evidence>
<accession>A0A812KSS9</accession>
<proteinExistence type="predicted"/>
<dbReference type="PANTHER" id="PTHR12978">
    <property type="entry name" value="HISTIDINE TRIAD HIT PROTEIN MEMBER"/>
    <property type="match status" value="1"/>
</dbReference>
<dbReference type="PANTHER" id="PTHR12978:SF0">
    <property type="entry name" value="M7GPPPX DIPHOSPHATASE"/>
    <property type="match status" value="1"/>
</dbReference>
<dbReference type="GO" id="GO:0000340">
    <property type="term" value="F:RNA 7-methylguanosine cap binding"/>
    <property type="evidence" value="ECO:0007669"/>
    <property type="project" value="TreeGrafter"/>
</dbReference>
<dbReference type="Gene3D" id="3.30.428.10">
    <property type="entry name" value="HIT-like"/>
    <property type="match status" value="1"/>
</dbReference>
<sequence>MAEHYWTPPSFVHPLPAPPTPHTPRCFRKQQLWEVEEELSSSAWLLRAADASAPPAILATEVFLEKEKVALKSLLGKALASEGDEGWFCNDRYHKQMTKGAADVCVEVIVPATDKDIVKRRKAVLQRVGETPALYTTVTIPTLVSGAEKRDTWVANIINGQSEQENVVTELSGDGLMVVKDYKWQKMDVVDDLYYLALFSDFSVRSLRDLRGEHLPLLKRIQQTVLSGLAVKHGVAPSALLAYVHYHPTFWYFHVHIVNCKHAMFQSDKTSENLLLTAMDRYHKLDTIIALLEAKPNYFETAALTILVSPQRAEAYSGKDAEGS</sequence>
<dbReference type="InterPro" id="IPR008594">
    <property type="entry name" value="DcpS/DCS2"/>
</dbReference>
<dbReference type="GO" id="GO:0000932">
    <property type="term" value="C:P-body"/>
    <property type="evidence" value="ECO:0007669"/>
    <property type="project" value="TreeGrafter"/>
</dbReference>
<evidence type="ECO:0000313" key="1">
    <source>
        <dbReference type="EMBL" id="CAE7232389.1"/>
    </source>
</evidence>
<dbReference type="GO" id="GO:0005634">
    <property type="term" value="C:nucleus"/>
    <property type="evidence" value="ECO:0007669"/>
    <property type="project" value="TreeGrafter"/>
</dbReference>
<keyword evidence="2" id="KW-1185">Reference proteome</keyword>
<reference evidence="1" key="1">
    <citation type="submission" date="2021-02" db="EMBL/GenBank/DDBJ databases">
        <authorList>
            <person name="Dougan E. K."/>
            <person name="Rhodes N."/>
            <person name="Thang M."/>
            <person name="Chan C."/>
        </authorList>
    </citation>
    <scope>NUCLEOTIDE SEQUENCE</scope>
</reference>
<name>A0A812KSS9_9DINO</name>
<comment type="caution">
    <text evidence="1">The sequence shown here is derived from an EMBL/GenBank/DDBJ whole genome shotgun (WGS) entry which is preliminary data.</text>
</comment>
<protein>
    <submittedName>
        <fullName evidence="1">DCPS protein</fullName>
    </submittedName>
</protein>
<dbReference type="InterPro" id="IPR036265">
    <property type="entry name" value="HIT-like_sf"/>
</dbReference>
<dbReference type="GO" id="GO:0000290">
    <property type="term" value="P:deadenylation-dependent decapping of nuclear-transcribed mRNA"/>
    <property type="evidence" value="ECO:0007669"/>
    <property type="project" value="InterPro"/>
</dbReference>
<dbReference type="Pfam" id="PF11969">
    <property type="entry name" value="DcpS_C"/>
    <property type="match status" value="1"/>
</dbReference>
<dbReference type="OrthoDB" id="10264956at2759"/>
<dbReference type="GO" id="GO:0016787">
    <property type="term" value="F:hydrolase activity"/>
    <property type="evidence" value="ECO:0007669"/>
    <property type="project" value="InterPro"/>
</dbReference>
<gene>
    <name evidence="1" type="primary">DCPS</name>
    <name evidence="1" type="ORF">SNAT2548_LOCUS9613</name>
</gene>
<dbReference type="EMBL" id="CAJNDS010000764">
    <property type="protein sequence ID" value="CAE7232389.1"/>
    <property type="molecule type" value="Genomic_DNA"/>
</dbReference>